<accession>A0ABV9RU50</accession>
<evidence type="ECO:0000256" key="1">
    <source>
        <dbReference type="SAM" id="MobiDB-lite"/>
    </source>
</evidence>
<dbReference type="EMBL" id="JBHSIS010000002">
    <property type="protein sequence ID" value="MFC4852863.1"/>
    <property type="molecule type" value="Genomic_DNA"/>
</dbReference>
<evidence type="ECO:0000313" key="2">
    <source>
        <dbReference type="EMBL" id="MFC4852863.1"/>
    </source>
</evidence>
<feature type="compositionally biased region" description="Basic and acidic residues" evidence="1">
    <location>
        <begin position="1"/>
        <end position="12"/>
    </location>
</feature>
<name>A0ABV9RU50_9PSEU</name>
<dbReference type="RefSeq" id="WP_378054816.1">
    <property type="nucleotide sequence ID" value="NZ_JBHSIS010000002.1"/>
</dbReference>
<proteinExistence type="predicted"/>
<evidence type="ECO:0000313" key="3">
    <source>
        <dbReference type="Proteomes" id="UP001595859"/>
    </source>
</evidence>
<feature type="region of interest" description="Disordered" evidence="1">
    <location>
        <begin position="1"/>
        <end position="32"/>
    </location>
</feature>
<dbReference type="Proteomes" id="UP001595859">
    <property type="component" value="Unassembled WGS sequence"/>
</dbReference>
<protein>
    <submittedName>
        <fullName evidence="2">Uncharacterized protein</fullName>
    </submittedName>
</protein>
<organism evidence="2 3">
    <name type="scientific">Actinophytocola glycyrrhizae</name>
    <dbReference type="NCBI Taxonomy" id="2044873"/>
    <lineage>
        <taxon>Bacteria</taxon>
        <taxon>Bacillati</taxon>
        <taxon>Actinomycetota</taxon>
        <taxon>Actinomycetes</taxon>
        <taxon>Pseudonocardiales</taxon>
        <taxon>Pseudonocardiaceae</taxon>
    </lineage>
</organism>
<reference evidence="3" key="1">
    <citation type="journal article" date="2019" name="Int. J. Syst. Evol. Microbiol.">
        <title>The Global Catalogue of Microorganisms (GCM) 10K type strain sequencing project: providing services to taxonomists for standard genome sequencing and annotation.</title>
        <authorList>
            <consortium name="The Broad Institute Genomics Platform"/>
            <consortium name="The Broad Institute Genome Sequencing Center for Infectious Disease"/>
            <person name="Wu L."/>
            <person name="Ma J."/>
        </authorList>
    </citation>
    <scope>NUCLEOTIDE SEQUENCE [LARGE SCALE GENOMIC DNA]</scope>
    <source>
        <strain evidence="3">ZS-22-S1</strain>
    </source>
</reference>
<gene>
    <name evidence="2" type="ORF">ACFPCV_05045</name>
</gene>
<keyword evidence="3" id="KW-1185">Reference proteome</keyword>
<comment type="caution">
    <text evidence="2">The sequence shown here is derived from an EMBL/GenBank/DDBJ whole genome shotgun (WGS) entry which is preliminary data.</text>
</comment>
<sequence>MSDQRRDLERGMYGRAVPVRPAPGDRSPTECPRGHNLAIATVRSGYHHRYGLTAITCGACHALGDPLATWCLVDPARQYDAGTAPSSGLVLVRTPPPLRGGVGQLSLRIDGETQADVDLAICGPCKRGVIEHVRTDIPRRGYGRVLIAAALALAAPTEYLWSTTRIADDPVTRAFWAGISWPGKLGTTDYCTDMDRAAGRLPDW</sequence>